<dbReference type="AlphaFoldDB" id="A0A3M7RTW4"/>
<accession>A0A3M7RTW4</accession>
<keyword evidence="1" id="KW-0812">Transmembrane</keyword>
<comment type="caution">
    <text evidence="2">The sequence shown here is derived from an EMBL/GenBank/DDBJ whole genome shotgun (WGS) entry which is preliminary data.</text>
</comment>
<gene>
    <name evidence="2" type="ORF">BpHYR1_013072</name>
</gene>
<evidence type="ECO:0000313" key="2">
    <source>
        <dbReference type="EMBL" id="RNA27001.1"/>
    </source>
</evidence>
<reference evidence="2 3" key="1">
    <citation type="journal article" date="2018" name="Sci. Rep.">
        <title>Genomic signatures of local adaptation to the degree of environmental predictability in rotifers.</title>
        <authorList>
            <person name="Franch-Gras L."/>
            <person name="Hahn C."/>
            <person name="Garcia-Roger E.M."/>
            <person name="Carmona M.J."/>
            <person name="Serra M."/>
            <person name="Gomez A."/>
        </authorList>
    </citation>
    <scope>NUCLEOTIDE SEQUENCE [LARGE SCALE GENOMIC DNA]</scope>
    <source>
        <strain evidence="2">HYR1</strain>
    </source>
</reference>
<dbReference type="EMBL" id="REGN01002621">
    <property type="protein sequence ID" value="RNA27001.1"/>
    <property type="molecule type" value="Genomic_DNA"/>
</dbReference>
<sequence length="60" mass="6798">MSDLVFGLSIYLDSKPLLFSSTSLTVNGTEWLSPVLTYLSLFDNIIYLFVCLYRAKDPSE</sequence>
<keyword evidence="3" id="KW-1185">Reference proteome</keyword>
<feature type="transmembrane region" description="Helical" evidence="1">
    <location>
        <begin position="31"/>
        <end position="53"/>
    </location>
</feature>
<keyword evidence="1" id="KW-0472">Membrane</keyword>
<keyword evidence="1" id="KW-1133">Transmembrane helix</keyword>
<name>A0A3M7RTW4_BRAPC</name>
<organism evidence="2 3">
    <name type="scientific">Brachionus plicatilis</name>
    <name type="common">Marine rotifer</name>
    <name type="synonym">Brachionus muelleri</name>
    <dbReference type="NCBI Taxonomy" id="10195"/>
    <lineage>
        <taxon>Eukaryota</taxon>
        <taxon>Metazoa</taxon>
        <taxon>Spiralia</taxon>
        <taxon>Gnathifera</taxon>
        <taxon>Rotifera</taxon>
        <taxon>Eurotatoria</taxon>
        <taxon>Monogononta</taxon>
        <taxon>Pseudotrocha</taxon>
        <taxon>Ploima</taxon>
        <taxon>Brachionidae</taxon>
        <taxon>Brachionus</taxon>
    </lineage>
</organism>
<proteinExistence type="predicted"/>
<evidence type="ECO:0000313" key="3">
    <source>
        <dbReference type="Proteomes" id="UP000276133"/>
    </source>
</evidence>
<dbReference type="Proteomes" id="UP000276133">
    <property type="component" value="Unassembled WGS sequence"/>
</dbReference>
<protein>
    <submittedName>
        <fullName evidence="2">Uncharacterized protein</fullName>
    </submittedName>
</protein>
<evidence type="ECO:0000256" key="1">
    <source>
        <dbReference type="SAM" id="Phobius"/>
    </source>
</evidence>